<evidence type="ECO:0000256" key="2">
    <source>
        <dbReference type="ARBA" id="ARBA00006275"/>
    </source>
</evidence>
<feature type="domain" description="SusD-like N-terminal" evidence="7">
    <location>
        <begin position="25"/>
        <end position="224"/>
    </location>
</feature>
<evidence type="ECO:0000259" key="7">
    <source>
        <dbReference type="Pfam" id="PF14322"/>
    </source>
</evidence>
<dbReference type="Pfam" id="PF14322">
    <property type="entry name" value="SusD-like_3"/>
    <property type="match status" value="1"/>
</dbReference>
<accession>A0AAJ6B7R9</accession>
<proteinExistence type="inferred from homology"/>
<feature type="domain" description="RagB/SusD" evidence="6">
    <location>
        <begin position="333"/>
        <end position="554"/>
    </location>
</feature>
<organism evidence="8 9">
    <name type="scientific">Candidatus Pedobacter colombiensis</name>
    <dbReference type="NCBI Taxonomy" id="3121371"/>
    <lineage>
        <taxon>Bacteria</taxon>
        <taxon>Pseudomonadati</taxon>
        <taxon>Bacteroidota</taxon>
        <taxon>Sphingobacteriia</taxon>
        <taxon>Sphingobacteriales</taxon>
        <taxon>Sphingobacteriaceae</taxon>
        <taxon>Pedobacter</taxon>
    </lineage>
</organism>
<reference evidence="8" key="1">
    <citation type="submission" date="2023-03" db="EMBL/GenBank/DDBJ databases">
        <title>Andean soil-derived lignocellulolytic bacterial consortium as a source of novel taxa and putative plastic-active enzymes.</title>
        <authorList>
            <person name="Diaz-Garcia L."/>
            <person name="Chuvochina M."/>
            <person name="Feuerriegel G."/>
            <person name="Bunk B."/>
            <person name="Sproer C."/>
            <person name="Streit W.R."/>
            <person name="Rodriguez L.M."/>
            <person name="Overmann J."/>
            <person name="Jimenez D.J."/>
        </authorList>
    </citation>
    <scope>NUCLEOTIDE SEQUENCE</scope>
    <source>
        <strain evidence="8">MAG 3858</strain>
    </source>
</reference>
<dbReference type="SUPFAM" id="SSF48452">
    <property type="entry name" value="TPR-like"/>
    <property type="match status" value="1"/>
</dbReference>
<dbReference type="AlphaFoldDB" id="A0AAJ6B7R9"/>
<dbReference type="Proteomes" id="UP001214530">
    <property type="component" value="Chromosome"/>
</dbReference>
<evidence type="ECO:0000313" key="8">
    <source>
        <dbReference type="EMBL" id="WEK21377.1"/>
    </source>
</evidence>
<evidence type="ECO:0000256" key="4">
    <source>
        <dbReference type="ARBA" id="ARBA00023136"/>
    </source>
</evidence>
<gene>
    <name evidence="8" type="ORF">P0Y49_09510</name>
</gene>
<dbReference type="InterPro" id="IPR033985">
    <property type="entry name" value="SusD-like_N"/>
</dbReference>
<sequence>MKLKYTTTVWLVLIIVISSLFSCKKYLDETVYSNIAASNFWANKEDALSGLYSNYALSTEFGAHNRMFFVMTDMLSDDMDDEYSNTEAERRQLQNYNFSPFNSYINNSWVALYKSIAQSNVIINKVPNISSMTANDKNIIIGEAKFLRALEYLYLVQLWGDIPLDTISVGSIEETKMLKSPAATIYNFIVRDLKFAEDNCSDAPLELGRASKWAAKSLLAKVYLTMAGPFSNRNTEYLTLSEAKLKEVVNSKRFSLVPKIIDYFDINKKGSSEMIYDEWQIGDASGDIGSFMHRNALPSSISDPAITQLKTAGYKAWSPTPDLWSNFKPQDDRLKMYFSYYIKKNSNGTFGIQKYNVPYIAKYVDSTTVARDAKANNLPVLRYADVLLMYAEVLNELGTTNSEDGNKNQYDYLNMVRQRAFSTSPSTGKYNNMSFTKIQFRDIVMLERRLELAHEGQRLFDMKRTGTFISGMTALANNTKALLAGSPVPTYSIAYPAGVYPNPTGKTPYPAGTVVFTADFLKNTKTVPPADFQFVMPIPGNQIQVFDIGQNKGYN</sequence>
<dbReference type="Gene3D" id="1.25.40.390">
    <property type="match status" value="1"/>
</dbReference>
<evidence type="ECO:0000256" key="3">
    <source>
        <dbReference type="ARBA" id="ARBA00022729"/>
    </source>
</evidence>
<dbReference type="PROSITE" id="PS51257">
    <property type="entry name" value="PROKAR_LIPOPROTEIN"/>
    <property type="match status" value="1"/>
</dbReference>
<dbReference type="InterPro" id="IPR011990">
    <property type="entry name" value="TPR-like_helical_dom_sf"/>
</dbReference>
<name>A0AAJ6B7R9_9SPHI</name>
<dbReference type="GO" id="GO:0009279">
    <property type="term" value="C:cell outer membrane"/>
    <property type="evidence" value="ECO:0007669"/>
    <property type="project" value="UniProtKB-SubCell"/>
</dbReference>
<comment type="subcellular location">
    <subcellularLocation>
        <location evidence="1">Cell outer membrane</location>
    </subcellularLocation>
</comment>
<evidence type="ECO:0000256" key="1">
    <source>
        <dbReference type="ARBA" id="ARBA00004442"/>
    </source>
</evidence>
<evidence type="ECO:0000259" key="6">
    <source>
        <dbReference type="Pfam" id="PF07980"/>
    </source>
</evidence>
<dbReference type="CDD" id="cd08977">
    <property type="entry name" value="SusD"/>
    <property type="match status" value="1"/>
</dbReference>
<dbReference type="InterPro" id="IPR012944">
    <property type="entry name" value="SusD_RagB_dom"/>
</dbReference>
<keyword evidence="3" id="KW-0732">Signal</keyword>
<keyword evidence="4" id="KW-0472">Membrane</keyword>
<keyword evidence="5" id="KW-0998">Cell outer membrane</keyword>
<protein>
    <submittedName>
        <fullName evidence="8">RagB/SusD family nutrient uptake outer membrane protein</fullName>
    </submittedName>
</protein>
<dbReference type="Pfam" id="PF07980">
    <property type="entry name" value="SusD_RagB"/>
    <property type="match status" value="1"/>
</dbReference>
<comment type="similarity">
    <text evidence="2">Belongs to the SusD family.</text>
</comment>
<evidence type="ECO:0000256" key="5">
    <source>
        <dbReference type="ARBA" id="ARBA00023237"/>
    </source>
</evidence>
<evidence type="ECO:0000313" key="9">
    <source>
        <dbReference type="Proteomes" id="UP001214530"/>
    </source>
</evidence>
<dbReference type="EMBL" id="CP119313">
    <property type="protein sequence ID" value="WEK21377.1"/>
    <property type="molecule type" value="Genomic_DNA"/>
</dbReference>